<reference evidence="1" key="1">
    <citation type="submission" date="2021-06" db="EMBL/GenBank/DDBJ databases">
        <authorList>
            <person name="Kallberg Y."/>
            <person name="Tangrot J."/>
            <person name="Rosling A."/>
        </authorList>
    </citation>
    <scope>NUCLEOTIDE SEQUENCE</scope>
    <source>
        <strain evidence="1">IN212</strain>
    </source>
</reference>
<sequence length="65" mass="7352">MDQELSLSNNKSVTNKELMDQKLLLSPLTNEELTNQELSLSLVTNKELIDQELSSFNNAITKELT</sequence>
<dbReference type="Proteomes" id="UP000789396">
    <property type="component" value="Unassembled WGS sequence"/>
</dbReference>
<proteinExistence type="predicted"/>
<dbReference type="EMBL" id="CAJVPZ010068026">
    <property type="protein sequence ID" value="CAG8797664.1"/>
    <property type="molecule type" value="Genomic_DNA"/>
</dbReference>
<dbReference type="AlphaFoldDB" id="A0A9N9P7L9"/>
<gene>
    <name evidence="1" type="ORF">RFULGI_LOCUS17398</name>
</gene>
<accession>A0A9N9P7L9</accession>
<feature type="non-terminal residue" evidence="1">
    <location>
        <position position="65"/>
    </location>
</feature>
<protein>
    <submittedName>
        <fullName evidence="1">16254_t:CDS:1</fullName>
    </submittedName>
</protein>
<evidence type="ECO:0000313" key="2">
    <source>
        <dbReference type="Proteomes" id="UP000789396"/>
    </source>
</evidence>
<evidence type="ECO:0000313" key="1">
    <source>
        <dbReference type="EMBL" id="CAG8797664.1"/>
    </source>
</evidence>
<organism evidence="1 2">
    <name type="scientific">Racocetra fulgida</name>
    <dbReference type="NCBI Taxonomy" id="60492"/>
    <lineage>
        <taxon>Eukaryota</taxon>
        <taxon>Fungi</taxon>
        <taxon>Fungi incertae sedis</taxon>
        <taxon>Mucoromycota</taxon>
        <taxon>Glomeromycotina</taxon>
        <taxon>Glomeromycetes</taxon>
        <taxon>Diversisporales</taxon>
        <taxon>Gigasporaceae</taxon>
        <taxon>Racocetra</taxon>
    </lineage>
</organism>
<name>A0A9N9P7L9_9GLOM</name>
<keyword evidence="2" id="KW-1185">Reference proteome</keyword>
<comment type="caution">
    <text evidence="1">The sequence shown here is derived from an EMBL/GenBank/DDBJ whole genome shotgun (WGS) entry which is preliminary data.</text>
</comment>